<evidence type="ECO:0000256" key="6">
    <source>
        <dbReference type="ARBA" id="ARBA00023136"/>
    </source>
</evidence>
<evidence type="ECO:0000259" key="8">
    <source>
        <dbReference type="PROSITE" id="PS50928"/>
    </source>
</evidence>
<dbReference type="eggNOG" id="COG1173">
    <property type="taxonomic scope" value="Bacteria"/>
</dbReference>
<dbReference type="CDD" id="cd06261">
    <property type="entry name" value="TM_PBP2"/>
    <property type="match status" value="1"/>
</dbReference>
<name>I7J4L3_9CLOT</name>
<dbReference type="Pfam" id="PF12911">
    <property type="entry name" value="OppC_N"/>
    <property type="match status" value="1"/>
</dbReference>
<organism evidence="9 10">
    <name type="scientific">Caloramator australicus RC3</name>
    <dbReference type="NCBI Taxonomy" id="857293"/>
    <lineage>
        <taxon>Bacteria</taxon>
        <taxon>Bacillati</taxon>
        <taxon>Bacillota</taxon>
        <taxon>Clostridia</taxon>
        <taxon>Eubacteriales</taxon>
        <taxon>Clostridiaceae</taxon>
        <taxon>Caloramator</taxon>
    </lineage>
</organism>
<proteinExistence type="inferred from homology"/>
<evidence type="ECO:0000313" key="9">
    <source>
        <dbReference type="EMBL" id="CCJ32716.1"/>
    </source>
</evidence>
<comment type="subcellular location">
    <subcellularLocation>
        <location evidence="1 7">Cell membrane</location>
        <topology evidence="1 7">Multi-pass membrane protein</topology>
    </subcellularLocation>
</comment>
<dbReference type="InterPro" id="IPR053523">
    <property type="entry name" value="Oligopeptide_permease_AppC"/>
</dbReference>
<evidence type="ECO:0000313" key="10">
    <source>
        <dbReference type="Proteomes" id="UP000007652"/>
    </source>
</evidence>
<feature type="transmembrane region" description="Helical" evidence="7">
    <location>
        <begin position="32"/>
        <end position="53"/>
    </location>
</feature>
<feature type="transmembrane region" description="Helical" evidence="7">
    <location>
        <begin position="95"/>
        <end position="121"/>
    </location>
</feature>
<comment type="similarity">
    <text evidence="7">Belongs to the binding-protein-dependent transport system permease family.</text>
</comment>
<dbReference type="RefSeq" id="WP_008907994.1">
    <property type="nucleotide sequence ID" value="NZ_CAKP01000027.1"/>
</dbReference>
<comment type="caution">
    <text evidence="9">The sequence shown here is derived from an EMBL/GenBank/DDBJ whole genome shotgun (WGS) entry which is preliminary data.</text>
</comment>
<evidence type="ECO:0000256" key="1">
    <source>
        <dbReference type="ARBA" id="ARBA00004651"/>
    </source>
</evidence>
<keyword evidence="6 7" id="KW-0472">Membrane</keyword>
<keyword evidence="3" id="KW-1003">Cell membrane</keyword>
<dbReference type="AlphaFoldDB" id="I7J4L3"/>
<keyword evidence="10" id="KW-1185">Reference proteome</keyword>
<keyword evidence="5 7" id="KW-1133">Transmembrane helix</keyword>
<gene>
    <name evidence="9" type="ORF">CAAU_0632</name>
</gene>
<dbReference type="NCBIfam" id="NF045476">
    <property type="entry name" value="Opp4C"/>
    <property type="match status" value="1"/>
</dbReference>
<dbReference type="OrthoDB" id="9783218at2"/>
<protein>
    <submittedName>
        <fullName evidence="9">Oligopeptide transport system permease protein OppC (TC 3.A.1.5.1)</fullName>
    </submittedName>
</protein>
<evidence type="ECO:0000256" key="5">
    <source>
        <dbReference type="ARBA" id="ARBA00022989"/>
    </source>
</evidence>
<dbReference type="Proteomes" id="UP000007652">
    <property type="component" value="Unassembled WGS sequence"/>
</dbReference>
<dbReference type="Gene3D" id="1.10.3720.10">
    <property type="entry name" value="MetI-like"/>
    <property type="match status" value="1"/>
</dbReference>
<evidence type="ECO:0000256" key="3">
    <source>
        <dbReference type="ARBA" id="ARBA00022475"/>
    </source>
</evidence>
<feature type="domain" description="ABC transmembrane type-1" evidence="8">
    <location>
        <begin position="93"/>
        <end position="291"/>
    </location>
</feature>
<accession>I7J4L3</accession>
<dbReference type="STRING" id="857293.CAAU_0632"/>
<feature type="transmembrane region" description="Helical" evidence="7">
    <location>
        <begin position="128"/>
        <end position="151"/>
    </location>
</feature>
<keyword evidence="2 7" id="KW-0813">Transport</keyword>
<dbReference type="PANTHER" id="PTHR43386">
    <property type="entry name" value="OLIGOPEPTIDE TRANSPORT SYSTEM PERMEASE PROTEIN APPC"/>
    <property type="match status" value="1"/>
</dbReference>
<evidence type="ECO:0000256" key="2">
    <source>
        <dbReference type="ARBA" id="ARBA00022448"/>
    </source>
</evidence>
<dbReference type="InterPro" id="IPR050366">
    <property type="entry name" value="BP-dependent_transpt_permease"/>
</dbReference>
<feature type="transmembrane region" description="Helical" evidence="7">
    <location>
        <begin position="213"/>
        <end position="234"/>
    </location>
</feature>
<feature type="transmembrane region" description="Helical" evidence="7">
    <location>
        <begin position="273"/>
        <end position="291"/>
    </location>
</feature>
<dbReference type="InterPro" id="IPR025966">
    <property type="entry name" value="OppC_N"/>
</dbReference>
<feature type="transmembrane region" description="Helical" evidence="7">
    <location>
        <begin position="163"/>
        <end position="182"/>
    </location>
</feature>
<reference evidence="9 10" key="1">
    <citation type="journal article" date="2011" name="J. Bacteriol.">
        <title>Draft genome sequence of Caloramator australicus strain RC3T, a thermoanaerobe from the Great Artesian Basin of Australia.</title>
        <authorList>
            <person name="Ogg C.D."/>
            <person name="Patel B.K.C."/>
        </authorList>
    </citation>
    <scope>NUCLEOTIDE SEQUENCE [LARGE SCALE GENOMIC DNA]</scope>
    <source>
        <strain evidence="9 10">RC3</strain>
    </source>
</reference>
<dbReference type="InterPro" id="IPR035906">
    <property type="entry name" value="MetI-like_sf"/>
</dbReference>
<sequence>MQTVRSVEAKIREEKILGPWQLAWIRLKRNKLAMLGLYILIFMVLLSVFGPMISPYNMETLDLSNISAPPSLSHPLGTDEVGRDVLTRVMYAGRISLSVGIVAVLISVLIGSIVGAISGYYGGIIDAVLMRIVDIFMCFPFLPLLLMVAAVMSDYKIHPNYRIYVVMFIIGILSWPGLSRIIRGQILSLREQEFIQAAEALGLRDRRKIFRHLLPNTFSSIIVSATLEVAGAILTESALSYLGLGVTPPTPSWGNMVNAVTDAYVFQFYPWRWVPPGICIFITVMAINLLGDGLRDALDPKLKH</sequence>
<dbReference type="PROSITE" id="PS50928">
    <property type="entry name" value="ABC_TM1"/>
    <property type="match status" value="1"/>
</dbReference>
<evidence type="ECO:0000256" key="4">
    <source>
        <dbReference type="ARBA" id="ARBA00022692"/>
    </source>
</evidence>
<dbReference type="InterPro" id="IPR000515">
    <property type="entry name" value="MetI-like"/>
</dbReference>
<dbReference type="GO" id="GO:0055085">
    <property type="term" value="P:transmembrane transport"/>
    <property type="evidence" value="ECO:0007669"/>
    <property type="project" value="InterPro"/>
</dbReference>
<dbReference type="SUPFAM" id="SSF161098">
    <property type="entry name" value="MetI-like"/>
    <property type="match status" value="1"/>
</dbReference>
<dbReference type="GO" id="GO:0005886">
    <property type="term" value="C:plasma membrane"/>
    <property type="evidence" value="ECO:0007669"/>
    <property type="project" value="UniProtKB-SubCell"/>
</dbReference>
<evidence type="ECO:0000256" key="7">
    <source>
        <dbReference type="RuleBase" id="RU363032"/>
    </source>
</evidence>
<dbReference type="Pfam" id="PF00528">
    <property type="entry name" value="BPD_transp_1"/>
    <property type="match status" value="1"/>
</dbReference>
<keyword evidence="4 7" id="KW-0812">Transmembrane</keyword>
<dbReference type="EMBL" id="CAKP01000027">
    <property type="protein sequence ID" value="CCJ32716.1"/>
    <property type="molecule type" value="Genomic_DNA"/>
</dbReference>
<dbReference type="PANTHER" id="PTHR43386:SF23">
    <property type="entry name" value="ABC TRANSPORTER"/>
    <property type="match status" value="1"/>
</dbReference>